<protein>
    <recommendedName>
        <fullName evidence="2">Uroporphyrinogen decarboxylase (URO-D) domain-containing protein</fullName>
    </recommendedName>
</protein>
<evidence type="ECO:0008006" key="2">
    <source>
        <dbReference type="Google" id="ProtNLM"/>
    </source>
</evidence>
<sequence>LTEWCGPQQVLLDLALRHDFIHAVIDRLTSACMHELDQLEALQVISIGNGNYSVGQGGFGFTKDLPNSTSPPSPVRLSHQWGGAMAQIFSEVSPAMHEEFALAYEKRFLDRFGLTYYGCCEPLDRKVDSVSRYLPNLRKISMSAWVDHHRAAQAIAGRFVYSAKPNPAFLATTGDWDRQSARKELQTILDATEG</sequence>
<comment type="caution">
    <text evidence="1">The sequence shown here is derived from an EMBL/GenBank/DDBJ whole genome shotgun (WGS) entry which is preliminary data.</text>
</comment>
<dbReference type="EMBL" id="BARW01037497">
    <property type="protein sequence ID" value="GAJ24762.1"/>
    <property type="molecule type" value="Genomic_DNA"/>
</dbReference>
<gene>
    <name evidence="1" type="ORF">S12H4_57874</name>
</gene>
<dbReference type="AlphaFoldDB" id="X1VUC0"/>
<dbReference type="InterPro" id="IPR038071">
    <property type="entry name" value="UROD/MetE-like_sf"/>
</dbReference>
<dbReference type="Gene3D" id="3.20.20.210">
    <property type="match status" value="1"/>
</dbReference>
<evidence type="ECO:0000313" key="1">
    <source>
        <dbReference type="EMBL" id="GAJ24762.1"/>
    </source>
</evidence>
<accession>X1VUC0</accession>
<reference evidence="1" key="1">
    <citation type="journal article" date="2014" name="Front. Microbiol.">
        <title>High frequency of phylogenetically diverse reductive dehalogenase-homologous genes in deep subseafloor sedimentary metagenomes.</title>
        <authorList>
            <person name="Kawai M."/>
            <person name="Futagami T."/>
            <person name="Toyoda A."/>
            <person name="Takaki Y."/>
            <person name="Nishi S."/>
            <person name="Hori S."/>
            <person name="Arai W."/>
            <person name="Tsubouchi T."/>
            <person name="Morono Y."/>
            <person name="Uchiyama I."/>
            <person name="Ito T."/>
            <person name="Fujiyama A."/>
            <person name="Inagaki F."/>
            <person name="Takami H."/>
        </authorList>
    </citation>
    <scope>NUCLEOTIDE SEQUENCE</scope>
    <source>
        <strain evidence="1">Expedition CK06-06</strain>
    </source>
</reference>
<feature type="non-terminal residue" evidence="1">
    <location>
        <position position="194"/>
    </location>
</feature>
<feature type="non-terminal residue" evidence="1">
    <location>
        <position position="1"/>
    </location>
</feature>
<proteinExistence type="predicted"/>
<name>X1VUC0_9ZZZZ</name>
<organism evidence="1">
    <name type="scientific">marine sediment metagenome</name>
    <dbReference type="NCBI Taxonomy" id="412755"/>
    <lineage>
        <taxon>unclassified sequences</taxon>
        <taxon>metagenomes</taxon>
        <taxon>ecological metagenomes</taxon>
    </lineage>
</organism>